<dbReference type="EMBL" id="KL597034">
    <property type="protein sequence ID" value="KER20659.1"/>
    <property type="molecule type" value="Genomic_DNA"/>
</dbReference>
<name>A0A074ZZV0_OPIVI</name>
<proteinExistence type="predicted"/>
<dbReference type="AlphaFoldDB" id="A0A074ZZV0"/>
<keyword evidence="2" id="KW-1185">Reference proteome</keyword>
<gene>
    <name evidence="1" type="ORF">T265_10850</name>
</gene>
<dbReference type="RefSeq" id="XP_009175599.1">
    <property type="nucleotide sequence ID" value="XM_009177335.1"/>
</dbReference>
<reference evidence="1 2" key="1">
    <citation type="submission" date="2013-11" db="EMBL/GenBank/DDBJ databases">
        <title>Opisthorchis viverrini - life in the bile duct.</title>
        <authorList>
            <person name="Young N.D."/>
            <person name="Nagarajan N."/>
            <person name="Lin S.J."/>
            <person name="Korhonen P.K."/>
            <person name="Jex A.R."/>
            <person name="Hall R.S."/>
            <person name="Safavi-Hemami H."/>
            <person name="Kaewkong W."/>
            <person name="Bertrand D."/>
            <person name="Gao S."/>
            <person name="Seet Q."/>
            <person name="Wongkham S."/>
            <person name="Teh B.T."/>
            <person name="Wongkham C."/>
            <person name="Intapan P.M."/>
            <person name="Maleewong W."/>
            <person name="Yang X."/>
            <person name="Hu M."/>
            <person name="Wang Z."/>
            <person name="Hofmann A."/>
            <person name="Sternberg P.W."/>
            <person name="Tan P."/>
            <person name="Wang J."/>
            <person name="Gasser R.B."/>
        </authorList>
    </citation>
    <scope>NUCLEOTIDE SEQUENCE [LARGE SCALE GENOMIC DNA]</scope>
</reference>
<organism evidence="1 2">
    <name type="scientific">Opisthorchis viverrini</name>
    <name type="common">Southeast Asian liver fluke</name>
    <dbReference type="NCBI Taxonomy" id="6198"/>
    <lineage>
        <taxon>Eukaryota</taxon>
        <taxon>Metazoa</taxon>
        <taxon>Spiralia</taxon>
        <taxon>Lophotrochozoa</taxon>
        <taxon>Platyhelminthes</taxon>
        <taxon>Trematoda</taxon>
        <taxon>Digenea</taxon>
        <taxon>Opisthorchiida</taxon>
        <taxon>Opisthorchiata</taxon>
        <taxon>Opisthorchiidae</taxon>
        <taxon>Opisthorchis</taxon>
    </lineage>
</organism>
<dbReference type="GeneID" id="20325018"/>
<evidence type="ECO:0000313" key="1">
    <source>
        <dbReference type="EMBL" id="KER20659.1"/>
    </source>
</evidence>
<evidence type="ECO:0000313" key="2">
    <source>
        <dbReference type="Proteomes" id="UP000054324"/>
    </source>
</evidence>
<dbReference type="CTD" id="20325018"/>
<sequence length="130" mass="14477">MQWFGVSKYKTGAERRLKLLPKIPECECTTDDEGVVDGRSAENSDFANWRNSLLVCIADGARQAERQPEDQAHGVIAEGTLSGTLNVVQTRARLTRVVERMFPDVWTLQNGAVREGVPKSQKEQRGANYA</sequence>
<dbReference type="KEGG" id="ovi:T265_10850"/>
<dbReference type="Proteomes" id="UP000054324">
    <property type="component" value="Unassembled WGS sequence"/>
</dbReference>
<protein>
    <submittedName>
        <fullName evidence="1">Uncharacterized protein</fullName>
    </submittedName>
</protein>
<accession>A0A074ZZV0</accession>